<name>A0A239A5A5_9FIRM</name>
<dbReference type="PANTHER" id="PTHR36434">
    <property type="entry name" value="MEMBRANE PROTEASE YUGP-RELATED"/>
    <property type="match status" value="1"/>
</dbReference>
<reference evidence="2 3" key="1">
    <citation type="submission" date="2017-06" db="EMBL/GenBank/DDBJ databases">
        <authorList>
            <person name="Kim H.J."/>
            <person name="Triplett B.A."/>
        </authorList>
    </citation>
    <scope>NUCLEOTIDE SEQUENCE [LARGE SCALE GENOMIC DNA]</scope>
    <source>
        <strain evidence="2 3">SCA</strain>
    </source>
</reference>
<gene>
    <name evidence="2" type="ORF">SAMN05446037_1001350</name>
</gene>
<dbReference type="InterPro" id="IPR007395">
    <property type="entry name" value="Zn_peptidase_2"/>
</dbReference>
<proteinExistence type="predicted"/>
<dbReference type="EMBL" id="FZOJ01000001">
    <property type="protein sequence ID" value="SNR90815.1"/>
    <property type="molecule type" value="Genomic_DNA"/>
</dbReference>
<evidence type="ECO:0008006" key="4">
    <source>
        <dbReference type="Google" id="ProtNLM"/>
    </source>
</evidence>
<keyword evidence="3" id="KW-1185">Reference proteome</keyword>
<evidence type="ECO:0000313" key="2">
    <source>
        <dbReference type="EMBL" id="SNR90815.1"/>
    </source>
</evidence>
<feature type="transmembrane region" description="Helical" evidence="1">
    <location>
        <begin position="199"/>
        <end position="220"/>
    </location>
</feature>
<keyword evidence="1" id="KW-0812">Transmembrane</keyword>
<evidence type="ECO:0000256" key="1">
    <source>
        <dbReference type="SAM" id="Phobius"/>
    </source>
</evidence>
<dbReference type="OrthoDB" id="9784298at2"/>
<dbReference type="AlphaFoldDB" id="A0A239A5A5"/>
<dbReference type="Pfam" id="PF04298">
    <property type="entry name" value="Zn_peptidase_2"/>
    <property type="match status" value="1"/>
</dbReference>
<organism evidence="2 3">
    <name type="scientific">Anaerovirgula multivorans</name>
    <dbReference type="NCBI Taxonomy" id="312168"/>
    <lineage>
        <taxon>Bacteria</taxon>
        <taxon>Bacillati</taxon>
        <taxon>Bacillota</taxon>
        <taxon>Clostridia</taxon>
        <taxon>Peptostreptococcales</taxon>
        <taxon>Natronincolaceae</taxon>
        <taxon>Anaerovirgula</taxon>
    </lineage>
</organism>
<keyword evidence="1" id="KW-0472">Membrane</keyword>
<dbReference type="PANTHER" id="PTHR36434:SF1">
    <property type="entry name" value="MEMBRANE PROTEASE YUGP-RELATED"/>
    <property type="match status" value="1"/>
</dbReference>
<protein>
    <recommendedName>
        <fullName evidence="4">Neutral zinc metallopeptidase</fullName>
    </recommendedName>
</protein>
<evidence type="ECO:0000313" key="3">
    <source>
        <dbReference type="Proteomes" id="UP000198304"/>
    </source>
</evidence>
<dbReference type="RefSeq" id="WP_089281129.1">
    <property type="nucleotide sequence ID" value="NZ_FZOJ01000001.1"/>
</dbReference>
<sequence>MFLPFDSTMIYLLPAIIFALYAQNKVKTTFSKYLRVPTRKGYSGYDVARAILDQNGLRDVPVEMAQGYLTDHYDPRRRILRLSREVYNGSSIASVSVAAHEVGHALQHAGGYVPLTLRNVIFPIASFGSRMAWFFVIGGLLLIPELLDIGILLYTAAVLFQVVTLPVEFNASSRALNLLETNGFISSEEYRPSQKVLKAAALTYVAAMATALAQLVRLIALRNRRR</sequence>
<keyword evidence="1" id="KW-1133">Transmembrane helix</keyword>
<accession>A0A239A5A5</accession>
<dbReference type="Proteomes" id="UP000198304">
    <property type="component" value="Unassembled WGS sequence"/>
</dbReference>